<keyword evidence="10 12" id="KW-0472">Membrane</keyword>
<dbReference type="InterPro" id="IPR052023">
    <property type="entry name" value="Histidine_kinase_KdpD"/>
</dbReference>
<reference evidence="15 16" key="1">
    <citation type="submission" date="2010-01" db="EMBL/GenBank/DDBJ databases">
        <authorList>
            <person name="Weinstock G."/>
            <person name="Sodergren E."/>
            <person name="Clifton S."/>
            <person name="Fulton L."/>
            <person name="Fulton B."/>
            <person name="Courtney L."/>
            <person name="Fronick C."/>
            <person name="Harrison M."/>
            <person name="Strong C."/>
            <person name="Farmer C."/>
            <person name="Delahaunty K."/>
            <person name="Markovic C."/>
            <person name="Hall O."/>
            <person name="Minx P."/>
            <person name="Tomlinson C."/>
            <person name="Mitreva M."/>
            <person name="Nelson J."/>
            <person name="Hou S."/>
            <person name="Wollam A."/>
            <person name="Pepin K.H."/>
            <person name="Johnson M."/>
            <person name="Bhonagiri V."/>
            <person name="Nash W.E."/>
            <person name="Warren W."/>
            <person name="Chinwalla A."/>
            <person name="Mardis E.R."/>
            <person name="Wilson R.K."/>
        </authorList>
    </citation>
    <scope>NUCLEOTIDE SEQUENCE [LARGE SCALE GENOMIC DNA]</scope>
    <source>
        <strain evidence="15 16">DSM 13479</strain>
    </source>
</reference>
<keyword evidence="9" id="KW-0902">Two-component regulatory system</keyword>
<dbReference type="Gene3D" id="3.40.50.300">
    <property type="entry name" value="P-loop containing nucleotide triphosphate hydrolases"/>
    <property type="match status" value="1"/>
</dbReference>
<dbReference type="Gene3D" id="3.30.450.40">
    <property type="match status" value="1"/>
</dbReference>
<dbReference type="InterPro" id="IPR003852">
    <property type="entry name" value="Sig_transdc_His_kinase_KdpD_N"/>
</dbReference>
<evidence type="ECO:0000256" key="9">
    <source>
        <dbReference type="ARBA" id="ARBA00023012"/>
    </source>
</evidence>
<evidence type="ECO:0000256" key="4">
    <source>
        <dbReference type="ARBA" id="ARBA00022692"/>
    </source>
</evidence>
<dbReference type="Pfam" id="PF13493">
    <property type="entry name" value="DUF4118"/>
    <property type="match status" value="1"/>
</dbReference>
<comment type="subcellular location">
    <subcellularLocation>
        <location evidence="1">Membrane</location>
        <topology evidence="1">Multi-pass membrane protein</topology>
    </subcellularLocation>
</comment>
<feature type="transmembrane region" description="Helical" evidence="12">
    <location>
        <begin position="467"/>
        <end position="483"/>
    </location>
</feature>
<accession>D3AG71</accession>
<dbReference type="GO" id="GO:0005737">
    <property type="term" value="C:cytoplasm"/>
    <property type="evidence" value="ECO:0007669"/>
    <property type="project" value="UniProtKB-ARBA"/>
</dbReference>
<keyword evidence="5" id="KW-0547">Nucleotide-binding</keyword>
<name>D3AG71_9FIRM</name>
<evidence type="ECO:0000256" key="1">
    <source>
        <dbReference type="ARBA" id="ARBA00004141"/>
    </source>
</evidence>
<feature type="domain" description="Signal transduction histidine kinase osmosensitive K+ channel sensor N-terminal" evidence="13">
    <location>
        <begin position="55"/>
        <end position="264"/>
    </location>
</feature>
<comment type="caution">
    <text evidence="15">The sequence shown here is derived from an EMBL/GenBank/DDBJ whole genome shotgun (WGS) entry which is preliminary data.</text>
</comment>
<keyword evidence="2" id="KW-0597">Phosphoprotein</keyword>
<evidence type="ECO:0000259" key="13">
    <source>
        <dbReference type="Pfam" id="PF02702"/>
    </source>
</evidence>
<keyword evidence="7" id="KW-0067">ATP-binding</keyword>
<dbReference type="SUPFAM" id="SSF52402">
    <property type="entry name" value="Adenine nucleotide alpha hydrolases-like"/>
    <property type="match status" value="1"/>
</dbReference>
<dbReference type="PANTHER" id="PTHR45569:SF1">
    <property type="entry name" value="SENSOR PROTEIN KDPD"/>
    <property type="match status" value="1"/>
</dbReference>
<dbReference type="Gene3D" id="1.20.120.620">
    <property type="entry name" value="Backbone structure of the membrane domain of e. Coli histidine kinase receptor kdpd"/>
    <property type="match status" value="1"/>
</dbReference>
<feature type="transmembrane region" description="Helical" evidence="12">
    <location>
        <begin position="490"/>
        <end position="509"/>
    </location>
</feature>
<dbReference type="InterPro" id="IPR025201">
    <property type="entry name" value="KdpD_TM"/>
</dbReference>
<dbReference type="EMBL" id="ACIO01000207">
    <property type="protein sequence ID" value="EFC99184.1"/>
    <property type="molecule type" value="Genomic_DNA"/>
</dbReference>
<dbReference type="Gene3D" id="3.40.50.620">
    <property type="entry name" value="HUPs"/>
    <property type="match status" value="1"/>
</dbReference>
<evidence type="ECO:0000256" key="2">
    <source>
        <dbReference type="ARBA" id="ARBA00022553"/>
    </source>
</evidence>
<dbReference type="InterPro" id="IPR029016">
    <property type="entry name" value="GAF-like_dom_sf"/>
</dbReference>
<keyword evidence="6" id="KW-0418">Kinase</keyword>
<dbReference type="InterPro" id="IPR027417">
    <property type="entry name" value="P-loop_NTPase"/>
</dbReference>
<evidence type="ECO:0000256" key="12">
    <source>
        <dbReference type="SAM" id="Phobius"/>
    </source>
</evidence>
<evidence type="ECO:0000256" key="3">
    <source>
        <dbReference type="ARBA" id="ARBA00022679"/>
    </source>
</evidence>
<keyword evidence="4 12" id="KW-0812">Transmembrane</keyword>
<organism evidence="15 16">
    <name type="scientific">Hungatella hathewayi DSM 13479</name>
    <dbReference type="NCBI Taxonomy" id="566550"/>
    <lineage>
        <taxon>Bacteria</taxon>
        <taxon>Bacillati</taxon>
        <taxon>Bacillota</taxon>
        <taxon>Clostridia</taxon>
        <taxon>Lachnospirales</taxon>
        <taxon>Lachnospiraceae</taxon>
        <taxon>Hungatella</taxon>
    </lineage>
</organism>
<keyword evidence="3" id="KW-0808">Transferase</keyword>
<evidence type="ECO:0000256" key="6">
    <source>
        <dbReference type="ARBA" id="ARBA00022777"/>
    </source>
</evidence>
<evidence type="ECO:0000256" key="11">
    <source>
        <dbReference type="SAM" id="MobiDB-lite"/>
    </source>
</evidence>
<evidence type="ECO:0000313" key="16">
    <source>
        <dbReference type="Proteomes" id="UP000004968"/>
    </source>
</evidence>
<feature type="region of interest" description="Disordered" evidence="11">
    <location>
        <begin position="1"/>
        <end position="34"/>
    </location>
</feature>
<proteinExistence type="predicted"/>
<dbReference type="FunFam" id="3.40.50.300:FF:000483">
    <property type="entry name" value="Sensor histidine kinase KdpD"/>
    <property type="match status" value="1"/>
</dbReference>
<feature type="transmembrane region" description="Helical" evidence="12">
    <location>
        <begin position="515"/>
        <end position="535"/>
    </location>
</feature>
<evidence type="ECO:0000256" key="5">
    <source>
        <dbReference type="ARBA" id="ARBA00022741"/>
    </source>
</evidence>
<dbReference type="Proteomes" id="UP000004968">
    <property type="component" value="Unassembled WGS sequence"/>
</dbReference>
<evidence type="ECO:0000256" key="10">
    <source>
        <dbReference type="ARBA" id="ARBA00023136"/>
    </source>
</evidence>
<dbReference type="GO" id="GO:0000155">
    <property type="term" value="F:phosphorelay sensor kinase activity"/>
    <property type="evidence" value="ECO:0007669"/>
    <property type="project" value="InterPro"/>
</dbReference>
<evidence type="ECO:0000256" key="7">
    <source>
        <dbReference type="ARBA" id="ARBA00022840"/>
    </source>
</evidence>
<dbReference type="Pfam" id="PF02702">
    <property type="entry name" value="KdpD"/>
    <property type="match status" value="1"/>
</dbReference>
<dbReference type="AlphaFoldDB" id="D3AG71"/>
<dbReference type="InterPro" id="IPR014729">
    <property type="entry name" value="Rossmann-like_a/b/a_fold"/>
</dbReference>
<feature type="compositionally biased region" description="Basic and acidic residues" evidence="11">
    <location>
        <begin position="16"/>
        <end position="34"/>
    </location>
</feature>
<gene>
    <name evidence="15" type="ORF">CLOSTHATH_02607</name>
</gene>
<dbReference type="CDD" id="cd01987">
    <property type="entry name" value="USP_KdpD-like"/>
    <property type="match status" value="1"/>
</dbReference>
<evidence type="ECO:0000313" key="15">
    <source>
        <dbReference type="EMBL" id="EFC99184.1"/>
    </source>
</evidence>
<dbReference type="SUPFAM" id="SSF55781">
    <property type="entry name" value="GAF domain-like"/>
    <property type="match status" value="1"/>
</dbReference>
<evidence type="ECO:0000256" key="8">
    <source>
        <dbReference type="ARBA" id="ARBA00022989"/>
    </source>
</evidence>
<dbReference type="GO" id="GO:0005886">
    <property type="term" value="C:plasma membrane"/>
    <property type="evidence" value="ECO:0007669"/>
    <property type="project" value="TreeGrafter"/>
</dbReference>
<dbReference type="PANTHER" id="PTHR45569">
    <property type="entry name" value="SENSOR PROTEIN KDPD"/>
    <property type="match status" value="1"/>
</dbReference>
<protein>
    <submittedName>
        <fullName evidence="15">Universal stress family protein</fullName>
    </submittedName>
</protein>
<dbReference type="InterPro" id="IPR038318">
    <property type="entry name" value="KdpD_sf"/>
</dbReference>
<sequence length="699" mass="77111">MEGIDEKLPEAAGNREGWEMKKNDIDEMDKKRDPEKILQEIKEQEEEQEETGIKRRGKLKIFFGYAAGVGKTYAMLDTAGEAKAAGADVVAGYIEPHARPDTIALLEGLEVLPPKLIDHKGIKLREFDLDAALWRKPEILLVDELAHTNAEGCRHRKRFQDIQELLDAGIDVYTTVNVQHLESLHDIVASITHIRVNERVPDRIFDEADKIELVDIEPEELLTRLAAGKIYGKNQAGRAMSNFFTKENLTALREIALRRTADQVNKAVMKERQAAGRDYYTGEHVLVCLSPSPTNEKVIRTAARMAGAFRAELSAVVVETLEAAEREEKVRKTMENNITLAKQFGAKVVTLYGDDIAEQIAGYAKNNGVSKIVIGRTVRPTGLSAIVRRRRNLIDRLIALVPGMDIYVIPDVRAAVQKHRHLTGKNPAAVEPVRVAVDAAAAVFLLASATILGQGIEACGLGEMNQIMIYIMAVILISGFSRYRVTGVMASAASVLLFNFFFTVPRFTFQAVASVYPFTFLTMLLCALTVSSLAARLKRQVRLSKEESEKMQILIAISNKLKLAADSDEILDICAKQVMKLLEKNVIIYHAVGGEVKQPRVYLSNDAEEMAGGILLNEDETAVAGWVCKNCHKAGCTTNTLPGAAGLYIPIQKDGRVFGVIGIDLKEGAPIKPNDKNVLHVILDETAVVLKAQMIHGYL</sequence>
<feature type="domain" description="Sensor protein KdpD transmembrane" evidence="14">
    <location>
        <begin position="440"/>
        <end position="546"/>
    </location>
</feature>
<dbReference type="GO" id="GO:0005524">
    <property type="term" value="F:ATP binding"/>
    <property type="evidence" value="ECO:0007669"/>
    <property type="project" value="UniProtKB-KW"/>
</dbReference>
<dbReference type="HOGENOM" id="CLU_000445_113_1_9"/>
<keyword evidence="8 12" id="KW-1133">Transmembrane helix</keyword>
<evidence type="ECO:0000259" key="14">
    <source>
        <dbReference type="Pfam" id="PF13493"/>
    </source>
</evidence>